<protein>
    <submittedName>
        <fullName evidence="1">Alpha/beta hydrolase</fullName>
    </submittedName>
</protein>
<evidence type="ECO:0000313" key="2">
    <source>
        <dbReference type="Proteomes" id="UP000664303"/>
    </source>
</evidence>
<proteinExistence type="predicted"/>
<dbReference type="Pfam" id="PF05990">
    <property type="entry name" value="DUF900"/>
    <property type="match status" value="1"/>
</dbReference>
<dbReference type="InterPro" id="IPR029058">
    <property type="entry name" value="AB_hydrolase_fold"/>
</dbReference>
<keyword evidence="2" id="KW-1185">Reference proteome</keyword>
<dbReference type="GO" id="GO:0016787">
    <property type="term" value="F:hydrolase activity"/>
    <property type="evidence" value="ECO:0007669"/>
    <property type="project" value="UniProtKB-KW"/>
</dbReference>
<name>A0A939IIG5_9GAMM</name>
<organism evidence="1 2">
    <name type="scientific">Parahaliea mediterranea</name>
    <dbReference type="NCBI Taxonomy" id="651086"/>
    <lineage>
        <taxon>Bacteria</taxon>
        <taxon>Pseudomonadati</taxon>
        <taxon>Pseudomonadota</taxon>
        <taxon>Gammaproteobacteria</taxon>
        <taxon>Cellvibrionales</taxon>
        <taxon>Halieaceae</taxon>
        <taxon>Parahaliea</taxon>
    </lineage>
</organism>
<dbReference type="AlphaFoldDB" id="A0A939IIG5"/>
<gene>
    <name evidence="1" type="ORF">JYP50_08305</name>
</gene>
<reference evidence="1" key="1">
    <citation type="submission" date="2021-02" db="EMBL/GenBank/DDBJ databases">
        <title>PHA producing bacteria isolated from coastal sediment in Guangdong, Shenzhen.</title>
        <authorList>
            <person name="Zheng W."/>
            <person name="Yu S."/>
            <person name="Huang Y."/>
        </authorList>
    </citation>
    <scope>NUCLEOTIDE SEQUENCE</scope>
    <source>
        <strain evidence="1">TN14-10</strain>
    </source>
</reference>
<dbReference type="EMBL" id="JAFKCZ010000005">
    <property type="protein sequence ID" value="MBN7796589.1"/>
    <property type="molecule type" value="Genomic_DNA"/>
</dbReference>
<dbReference type="Proteomes" id="UP000664303">
    <property type="component" value="Unassembled WGS sequence"/>
</dbReference>
<dbReference type="RefSeq" id="WP_206560029.1">
    <property type="nucleotide sequence ID" value="NZ_JAFKCZ010000005.1"/>
</dbReference>
<evidence type="ECO:0000313" key="1">
    <source>
        <dbReference type="EMBL" id="MBN7796589.1"/>
    </source>
</evidence>
<keyword evidence="1" id="KW-0378">Hydrolase</keyword>
<comment type="caution">
    <text evidence="1">The sequence shown here is derived from an EMBL/GenBank/DDBJ whole genome shotgun (WGS) entry which is preliminary data.</text>
</comment>
<sequence length="360" mass="41067">MYVVTNRVLHEGRGGLEVFGKEPNPSGPNELRLVEVTGKTRFTTTVLEDRLQQAEVEDLKKRYRLPIDPQETWFVSLKVACELFERARRESRHLLLFVHGYNNDMRDVITTAKELEALYNVIVIPFSWPADGGGQIEGTIAYKSDKDDARASATALHRTIGLMHKYHSLLTRGLQSDLMELARRKHPDNREEAHALFTRLLERECKLTLNLLCHSMGNYLAKYASKPGTSSLRQLVFDNIAMVAADANNPGHEEWLGNFLTRNRLYVVINENDYALKWSRRKPGGEQRERLGQHTRNLVSGNANYIDVTGSKGVGSDHSYFQGKPVTGNPSLRQMFRRMFEGGNAEAGLTYHMDRNLYRF</sequence>
<dbReference type="SUPFAM" id="SSF53474">
    <property type="entry name" value="alpha/beta-Hydrolases"/>
    <property type="match status" value="1"/>
</dbReference>
<accession>A0A939IIG5</accession>
<dbReference type="InterPro" id="IPR010297">
    <property type="entry name" value="DUF900_hydrolase"/>
</dbReference>